<dbReference type="AlphaFoldDB" id="A0A1B0A2L3"/>
<dbReference type="Proteomes" id="UP000092445">
    <property type="component" value="Unassembled WGS sequence"/>
</dbReference>
<evidence type="ECO:0000313" key="2">
    <source>
        <dbReference type="Proteomes" id="UP000092445"/>
    </source>
</evidence>
<accession>A0A1B0A2L3</accession>
<protein>
    <submittedName>
        <fullName evidence="1">Uncharacterized protein</fullName>
    </submittedName>
</protein>
<reference evidence="1" key="2">
    <citation type="submission" date="2020-05" db="UniProtKB">
        <authorList>
            <consortium name="EnsemblMetazoa"/>
        </authorList>
    </citation>
    <scope>IDENTIFICATION</scope>
    <source>
        <strain evidence="1">IAEA</strain>
    </source>
</reference>
<reference evidence="2" key="1">
    <citation type="submission" date="2014-03" db="EMBL/GenBank/DDBJ databases">
        <authorList>
            <person name="Aksoy S."/>
            <person name="Warren W."/>
            <person name="Wilson R.K."/>
        </authorList>
    </citation>
    <scope>NUCLEOTIDE SEQUENCE [LARGE SCALE GENOMIC DNA]</scope>
    <source>
        <strain evidence="2">IAEA</strain>
    </source>
</reference>
<organism evidence="1 2">
    <name type="scientific">Glossina pallidipes</name>
    <name type="common">Tsetse fly</name>
    <dbReference type="NCBI Taxonomy" id="7398"/>
    <lineage>
        <taxon>Eukaryota</taxon>
        <taxon>Metazoa</taxon>
        <taxon>Ecdysozoa</taxon>
        <taxon>Arthropoda</taxon>
        <taxon>Hexapoda</taxon>
        <taxon>Insecta</taxon>
        <taxon>Pterygota</taxon>
        <taxon>Neoptera</taxon>
        <taxon>Endopterygota</taxon>
        <taxon>Diptera</taxon>
        <taxon>Brachycera</taxon>
        <taxon>Muscomorpha</taxon>
        <taxon>Hippoboscoidea</taxon>
        <taxon>Glossinidae</taxon>
        <taxon>Glossina</taxon>
    </lineage>
</organism>
<evidence type="ECO:0000313" key="1">
    <source>
        <dbReference type="EnsemblMetazoa" id="GPAI032524-PA"/>
    </source>
</evidence>
<dbReference type="VEuPathDB" id="VectorBase:GPAI032524"/>
<dbReference type="EnsemblMetazoa" id="GPAI032524-RA">
    <property type="protein sequence ID" value="GPAI032524-PA"/>
    <property type="gene ID" value="GPAI032524"/>
</dbReference>
<proteinExistence type="predicted"/>
<name>A0A1B0A2L3_GLOPL</name>
<sequence length="206" mass="22631">MSICDPKSNIARQLINLPLSAITVKYTVVSRTRRGSCGIEADKAKCADADPFGGSLAVGCGNSPINFGFILILFYRLNSRLNAPKPVKLSMAAHSRCVSSMLVPTIAFDRGELFNFVCDPQLTFCVKRDLILWILGTIESSINSTKLLKTPGPMFTTSGRKEMFKILKALSDLTTLQRKSMDGIITSNYSVEETLVKRDSQLGEEN</sequence>
<keyword evidence="2" id="KW-1185">Reference proteome</keyword>